<keyword evidence="9" id="KW-1185">Reference proteome</keyword>
<name>A0ABU8W505_9BURK</name>
<dbReference type="InterPro" id="IPR045275">
    <property type="entry name" value="MscS_archaea/bacteria_type"/>
</dbReference>
<comment type="caution">
    <text evidence="6">Lacks conserved residue(s) required for the propagation of feature annotation.</text>
</comment>
<dbReference type="InterPro" id="IPR010920">
    <property type="entry name" value="LSM_dom_sf"/>
</dbReference>
<dbReference type="Gene3D" id="1.10.287.1260">
    <property type="match status" value="1"/>
</dbReference>
<evidence type="ECO:0000256" key="1">
    <source>
        <dbReference type="ARBA" id="ARBA00004141"/>
    </source>
</evidence>
<comment type="function">
    <text evidence="6">Mechanosensitive channel that participates in the regulation of osmotic pressure changes within the cell, opening in response to stretch forces in the membrane lipid bilayer, without the need for other proteins. Contributes to normal resistance to hypoosmotic shock. Forms an ion channel of 1.0 nanosiemens conductance with a slight preference for anions.</text>
</comment>
<dbReference type="EMBL" id="JBBKZV010000019">
    <property type="protein sequence ID" value="MEJ8825099.1"/>
    <property type="molecule type" value="Genomic_DNA"/>
</dbReference>
<gene>
    <name evidence="8" type="ORF">WKW80_24235</name>
</gene>
<keyword evidence="4 6" id="KW-1133">Transmembrane helix</keyword>
<evidence type="ECO:0000256" key="5">
    <source>
        <dbReference type="ARBA" id="ARBA00023136"/>
    </source>
</evidence>
<keyword evidence="6" id="KW-1003">Cell membrane</keyword>
<keyword evidence="6" id="KW-0997">Cell inner membrane</keyword>
<feature type="transmembrane region" description="Helical" evidence="6">
    <location>
        <begin position="57"/>
        <end position="88"/>
    </location>
</feature>
<feature type="transmembrane region" description="Helical" evidence="6">
    <location>
        <begin position="30"/>
        <end position="50"/>
    </location>
</feature>
<keyword evidence="6" id="KW-0406">Ion transport</keyword>
<dbReference type="SUPFAM" id="SSF50182">
    <property type="entry name" value="Sm-like ribonucleoproteins"/>
    <property type="match status" value="1"/>
</dbReference>
<keyword evidence="3 6" id="KW-0812">Transmembrane</keyword>
<accession>A0ABU8W505</accession>
<keyword evidence="6" id="KW-0813">Transport</keyword>
<evidence type="ECO:0000313" key="9">
    <source>
        <dbReference type="Proteomes" id="UP001363010"/>
    </source>
</evidence>
<feature type="domain" description="Mechanosensitive ion channel MscS" evidence="7">
    <location>
        <begin position="76"/>
        <end position="144"/>
    </location>
</feature>
<evidence type="ECO:0000256" key="2">
    <source>
        <dbReference type="ARBA" id="ARBA00008017"/>
    </source>
</evidence>
<organism evidence="8 9">
    <name type="scientific">Variovorax humicola</name>
    <dbReference type="NCBI Taxonomy" id="1769758"/>
    <lineage>
        <taxon>Bacteria</taxon>
        <taxon>Pseudomonadati</taxon>
        <taxon>Pseudomonadota</taxon>
        <taxon>Betaproteobacteria</taxon>
        <taxon>Burkholderiales</taxon>
        <taxon>Comamonadaceae</taxon>
        <taxon>Variovorax</taxon>
    </lineage>
</organism>
<sequence length="241" mass="24825">MSRGLSAAVHGAMSQREHLDRTTINFVQQLASALIWVLALILYAHLIPALRSMGTALLAGASVASVVIGLAAQSALGNLVAGVAITIYRPFRLGDTLQVAASSGTEIGAVENISLGYTTLRAWDGRLVVLPNSVAASQVTINLSANTTPFPMKVQIGIHRDADIEAACSRAIAVAADALGPQAVGACVLTRIDGTAAQLELHFRADEGKGIEATRSKLLTRLAAGFAGDPAWGPAPGPTLS</sequence>
<dbReference type="RefSeq" id="WP_340366126.1">
    <property type="nucleotide sequence ID" value="NZ_JBBKZV010000019.1"/>
</dbReference>
<dbReference type="InterPro" id="IPR011014">
    <property type="entry name" value="MscS_channel_TM-2"/>
</dbReference>
<comment type="similarity">
    <text evidence="2 6">Belongs to the MscS (TC 1.A.23) family.</text>
</comment>
<keyword evidence="6" id="KW-0407">Ion channel</keyword>
<dbReference type="InterPro" id="IPR006685">
    <property type="entry name" value="MscS_channel_2nd"/>
</dbReference>
<evidence type="ECO:0000313" key="8">
    <source>
        <dbReference type="EMBL" id="MEJ8825099.1"/>
    </source>
</evidence>
<dbReference type="InterPro" id="IPR023408">
    <property type="entry name" value="MscS_beta-dom_sf"/>
</dbReference>
<comment type="caution">
    <text evidence="8">The sequence shown here is derived from an EMBL/GenBank/DDBJ whole genome shotgun (WGS) entry which is preliminary data.</text>
</comment>
<protein>
    <recommendedName>
        <fullName evidence="6">Small-conductance mechanosensitive channel</fullName>
    </recommendedName>
</protein>
<reference evidence="8 9" key="1">
    <citation type="submission" date="2024-03" db="EMBL/GenBank/DDBJ databases">
        <title>Novel species of the genus Variovorax.</title>
        <authorList>
            <person name="Liu Q."/>
            <person name="Xin Y.-H."/>
        </authorList>
    </citation>
    <scope>NUCLEOTIDE SEQUENCE [LARGE SCALE GENOMIC DNA]</scope>
    <source>
        <strain evidence="8 9">KACC 18501</strain>
    </source>
</reference>
<proteinExistence type="inferred from homology"/>
<comment type="subcellular location">
    <subcellularLocation>
        <location evidence="6">Cell inner membrane</location>
        <topology evidence="6">Multi-pass membrane protein</topology>
    </subcellularLocation>
    <subcellularLocation>
        <location evidence="1">Membrane</location>
        <topology evidence="1">Multi-pass membrane protein</topology>
    </subcellularLocation>
</comment>
<dbReference type="Proteomes" id="UP001363010">
    <property type="component" value="Unassembled WGS sequence"/>
</dbReference>
<comment type="subunit">
    <text evidence="6">Homoheptamer.</text>
</comment>
<evidence type="ECO:0000256" key="4">
    <source>
        <dbReference type="ARBA" id="ARBA00022989"/>
    </source>
</evidence>
<dbReference type="SUPFAM" id="SSF82861">
    <property type="entry name" value="Mechanosensitive channel protein MscS (YggB), transmembrane region"/>
    <property type="match status" value="1"/>
</dbReference>
<keyword evidence="5 6" id="KW-0472">Membrane</keyword>
<evidence type="ECO:0000259" key="7">
    <source>
        <dbReference type="Pfam" id="PF00924"/>
    </source>
</evidence>
<dbReference type="Pfam" id="PF00924">
    <property type="entry name" value="MS_channel_2nd"/>
    <property type="match status" value="1"/>
</dbReference>
<evidence type="ECO:0000256" key="6">
    <source>
        <dbReference type="RuleBase" id="RU369025"/>
    </source>
</evidence>
<dbReference type="Gene3D" id="2.30.30.60">
    <property type="match status" value="1"/>
</dbReference>
<evidence type="ECO:0000256" key="3">
    <source>
        <dbReference type="ARBA" id="ARBA00022692"/>
    </source>
</evidence>
<dbReference type="PANTHER" id="PTHR30221:SF1">
    <property type="entry name" value="SMALL-CONDUCTANCE MECHANOSENSITIVE CHANNEL"/>
    <property type="match status" value="1"/>
</dbReference>
<dbReference type="PANTHER" id="PTHR30221">
    <property type="entry name" value="SMALL-CONDUCTANCE MECHANOSENSITIVE CHANNEL"/>
    <property type="match status" value="1"/>
</dbReference>